<evidence type="ECO:0008006" key="9">
    <source>
        <dbReference type="Google" id="ProtNLM"/>
    </source>
</evidence>
<reference evidence="2 8" key="3">
    <citation type="submission" date="2020-04" db="EMBL/GenBank/DDBJ databases">
        <authorList>
            <person name="Hitch T.C.A."/>
            <person name="Wylensek D."/>
            <person name="Clavel T."/>
        </authorList>
    </citation>
    <scope>NUCLEOTIDE SEQUENCE [LARGE SCALE GENOMIC DNA]</scope>
    <source>
        <strain evidence="2 8">WB01_NA02</strain>
    </source>
</reference>
<evidence type="ECO:0000313" key="4">
    <source>
        <dbReference type="EMBL" id="OOM61686.1"/>
    </source>
</evidence>
<sequence>MKKYQLSLDKAKKEINIRIWGMFEPDDANSFVEDFRKELSPIQTSEYVLNFDARELNVSRQEMLPMLEGCFQMYKACKFVKVIANVGSNITLKMQLSRISRNTGLGIEII</sequence>
<evidence type="ECO:0000313" key="3">
    <source>
        <dbReference type="EMBL" id="NRT91721.1"/>
    </source>
</evidence>
<reference evidence="1" key="6">
    <citation type="journal article" date="2022" name="Nat. Biotechnol.">
        <title>Carbon-negative production of acetone and isopropanol by gas fermentation at industrial pilot scale.</title>
        <authorList>
            <person name="Liew F.E."/>
            <person name="Nogle R."/>
            <person name="Abdalla T."/>
            <person name="Rasor B.J."/>
            <person name="Canter C."/>
            <person name="Jensen R.O."/>
            <person name="Wang L."/>
            <person name="Strutz J."/>
            <person name="Chirania P."/>
            <person name="De Tissera S."/>
            <person name="Mueller A.P."/>
            <person name="Ruan Z."/>
            <person name="Gao A."/>
            <person name="Tran L."/>
            <person name="Engle N.L."/>
            <person name="Bromley J.C."/>
            <person name="Daniell J."/>
            <person name="Conrado R."/>
            <person name="Tschaplinski T.J."/>
            <person name="Giannone R.J."/>
            <person name="Hettich R.L."/>
            <person name="Karim A.S."/>
            <person name="Simpson S.D."/>
            <person name="Brown S.D."/>
            <person name="Leang C."/>
            <person name="Jewett M.C."/>
            <person name="Kopke M."/>
        </authorList>
    </citation>
    <scope>NUCLEOTIDE SEQUENCE</scope>
    <source>
        <strain evidence="1">DJ015</strain>
        <strain evidence="3">DJ080</strain>
    </source>
</reference>
<reference evidence="3" key="5">
    <citation type="submission" date="2020-05" db="EMBL/GenBank/DDBJ databases">
        <authorList>
            <person name="Brown S."/>
            <person name="Huntemann M."/>
            <person name="Clum A."/>
            <person name="Spunde A."/>
            <person name="Palaniappan K."/>
            <person name="Ritter S."/>
            <person name="Mikhailova N."/>
            <person name="Chen I.-M."/>
            <person name="Stamatis D."/>
            <person name="Reddy T."/>
            <person name="O'Malley R."/>
            <person name="Daum C."/>
            <person name="Shapiro N."/>
            <person name="Ivanova N."/>
            <person name="Kyrpides N."/>
            <person name="Woyke T."/>
        </authorList>
    </citation>
    <scope>NUCLEOTIDE SEQUENCE</scope>
    <source>
        <strain evidence="3">DJ080</strain>
    </source>
</reference>
<name>A0A1S8RI58_CLOBE</name>
<dbReference type="Proteomes" id="UP000190973">
    <property type="component" value="Unassembled WGS sequence"/>
</dbReference>
<dbReference type="EMBL" id="JABSWW010000001">
    <property type="protein sequence ID" value="NRT91721.1"/>
    <property type="molecule type" value="Genomic_DNA"/>
</dbReference>
<dbReference type="RefSeq" id="WP_077838789.1">
    <property type="nucleotide sequence ID" value="NZ_BKAK01000004.1"/>
</dbReference>
<dbReference type="AlphaFoldDB" id="A0A1S8RI58"/>
<gene>
    <name evidence="3" type="ORF">B0H41_005400</name>
    <name evidence="5" type="ORF">CBEIBR21_04350</name>
    <name evidence="4" type="ORF">CLBCK_21900</name>
    <name evidence="2" type="ORF">HF849_14390</name>
    <name evidence="1" type="ORF">HGI39_13355</name>
</gene>
<evidence type="ECO:0000313" key="8">
    <source>
        <dbReference type="Proteomes" id="UP000587880"/>
    </source>
</evidence>
<reference evidence="1" key="4">
    <citation type="submission" date="2020-04" db="EMBL/GenBank/DDBJ databases">
        <authorList>
            <person name="Brown S."/>
        </authorList>
    </citation>
    <scope>NUCLEOTIDE SEQUENCE</scope>
    <source>
        <strain evidence="1">DJ015</strain>
    </source>
</reference>
<reference evidence="4 7" key="1">
    <citation type="submission" date="2016-05" db="EMBL/GenBank/DDBJ databases">
        <title>Microbial solvent formation.</title>
        <authorList>
            <person name="Poehlein A."/>
            <person name="Montoya Solano J.D."/>
            <person name="Flitsch S."/>
            <person name="Krabben P."/>
            <person name="Duerre P."/>
            <person name="Daniel R."/>
        </authorList>
    </citation>
    <scope>NUCLEOTIDE SEQUENCE [LARGE SCALE GENOMIC DNA]</scope>
    <source>
        <strain evidence="4 7">DSM 53</strain>
    </source>
</reference>
<accession>A0A1S8RI58</accession>
<evidence type="ECO:0000313" key="7">
    <source>
        <dbReference type="Proteomes" id="UP000190973"/>
    </source>
</evidence>
<dbReference type="Proteomes" id="UP001194098">
    <property type="component" value="Unassembled WGS sequence"/>
</dbReference>
<dbReference type="GeneID" id="66346918"/>
<comment type="caution">
    <text evidence="5">The sequence shown here is derived from an EMBL/GenBank/DDBJ whole genome shotgun (WGS) entry which is preliminary data.</text>
</comment>
<dbReference type="Proteomes" id="UP001193748">
    <property type="component" value="Unassembled WGS sequence"/>
</dbReference>
<evidence type="ECO:0000313" key="5">
    <source>
        <dbReference type="EMBL" id="OOP75407.1"/>
    </source>
</evidence>
<organism evidence="5 6">
    <name type="scientific">Clostridium beijerinckii</name>
    <name type="common">Clostridium MP</name>
    <dbReference type="NCBI Taxonomy" id="1520"/>
    <lineage>
        <taxon>Bacteria</taxon>
        <taxon>Bacillati</taxon>
        <taxon>Bacillota</taxon>
        <taxon>Clostridia</taxon>
        <taxon>Eubacteriales</taxon>
        <taxon>Clostridiaceae</taxon>
        <taxon>Clostridium</taxon>
    </lineage>
</organism>
<evidence type="ECO:0000313" key="2">
    <source>
        <dbReference type="EMBL" id="NMF05916.1"/>
    </source>
</evidence>
<dbReference type="EMBL" id="MWMH01000001">
    <property type="protein sequence ID" value="OOP75407.1"/>
    <property type="molecule type" value="Genomic_DNA"/>
</dbReference>
<protein>
    <recommendedName>
        <fullName evidence="9">STAS domain-containing protein</fullName>
    </recommendedName>
</protein>
<reference evidence="5 6" key="2">
    <citation type="submission" date="2017-02" db="EMBL/GenBank/DDBJ databases">
        <title>Genome sequence of Clostridium beijerinckii Br21.</title>
        <authorList>
            <person name="Fonseca B.C."/>
            <person name="Guazzaroni M.E."/>
            <person name="Riano-Pachon D.M."/>
            <person name="Reginatto V."/>
        </authorList>
    </citation>
    <scope>NUCLEOTIDE SEQUENCE [LARGE SCALE GENOMIC DNA]</scope>
    <source>
        <strain evidence="5 6">Br21</strain>
    </source>
</reference>
<evidence type="ECO:0000313" key="6">
    <source>
        <dbReference type="Proteomes" id="UP000190959"/>
    </source>
</evidence>
<evidence type="ECO:0000313" key="1">
    <source>
        <dbReference type="EMBL" id="MBC2475670.1"/>
    </source>
</evidence>
<dbReference type="EMBL" id="JABAGD010000025">
    <property type="protein sequence ID" value="NMF05916.1"/>
    <property type="molecule type" value="Genomic_DNA"/>
</dbReference>
<dbReference type="Proteomes" id="UP000190959">
    <property type="component" value="Unassembled WGS sequence"/>
</dbReference>
<proteinExistence type="predicted"/>
<dbReference type="Proteomes" id="UP000587880">
    <property type="component" value="Unassembled WGS sequence"/>
</dbReference>
<dbReference type="EMBL" id="JABAGV010000032">
    <property type="protein sequence ID" value="MBC2475670.1"/>
    <property type="molecule type" value="Genomic_DNA"/>
</dbReference>
<dbReference type="EMBL" id="LZZI01000032">
    <property type="protein sequence ID" value="OOM61686.1"/>
    <property type="molecule type" value="Genomic_DNA"/>
</dbReference>